<dbReference type="Proteomes" id="UP001062846">
    <property type="component" value="Chromosome 6"/>
</dbReference>
<protein>
    <submittedName>
        <fullName evidence="1">Uncharacterized protein</fullName>
    </submittedName>
</protein>
<evidence type="ECO:0000313" key="1">
    <source>
        <dbReference type="EMBL" id="KAI8551559.1"/>
    </source>
</evidence>
<keyword evidence="2" id="KW-1185">Reference proteome</keyword>
<comment type="caution">
    <text evidence="1">The sequence shown here is derived from an EMBL/GenBank/DDBJ whole genome shotgun (WGS) entry which is preliminary data.</text>
</comment>
<reference evidence="1" key="1">
    <citation type="submission" date="2022-02" db="EMBL/GenBank/DDBJ databases">
        <title>Plant Genome Project.</title>
        <authorList>
            <person name="Zhang R.-G."/>
        </authorList>
    </citation>
    <scope>NUCLEOTIDE SEQUENCE</scope>
    <source>
        <strain evidence="1">AT1</strain>
    </source>
</reference>
<dbReference type="EMBL" id="CM046393">
    <property type="protein sequence ID" value="KAI8551559.1"/>
    <property type="molecule type" value="Genomic_DNA"/>
</dbReference>
<sequence>MDLLGFRGKFSFYLEYAFIDQPLTDPTDYPHAYPKCQEIYEDDYNYNYPSETPRLADGFFLNPQPLVPNFSPGLELPLSAQSVAARNRRRKITEKTRELGKIVPGGEKMNTATMFQTASKCDHSLLNKYIIVHNELVYI</sequence>
<name>A0ACC0NFI4_RHOML</name>
<proteinExistence type="predicted"/>
<gene>
    <name evidence="1" type="ORF">RHMOL_Rhmol06G0195800</name>
</gene>
<accession>A0ACC0NFI4</accession>
<organism evidence="1 2">
    <name type="scientific">Rhododendron molle</name>
    <name type="common">Chinese azalea</name>
    <name type="synonym">Azalea mollis</name>
    <dbReference type="NCBI Taxonomy" id="49168"/>
    <lineage>
        <taxon>Eukaryota</taxon>
        <taxon>Viridiplantae</taxon>
        <taxon>Streptophyta</taxon>
        <taxon>Embryophyta</taxon>
        <taxon>Tracheophyta</taxon>
        <taxon>Spermatophyta</taxon>
        <taxon>Magnoliopsida</taxon>
        <taxon>eudicotyledons</taxon>
        <taxon>Gunneridae</taxon>
        <taxon>Pentapetalae</taxon>
        <taxon>asterids</taxon>
        <taxon>Ericales</taxon>
        <taxon>Ericaceae</taxon>
        <taxon>Ericoideae</taxon>
        <taxon>Rhodoreae</taxon>
        <taxon>Rhododendron</taxon>
    </lineage>
</organism>
<evidence type="ECO:0000313" key="2">
    <source>
        <dbReference type="Proteomes" id="UP001062846"/>
    </source>
</evidence>